<dbReference type="SMART" id="SM00799">
    <property type="entry name" value="DENN"/>
    <property type="match status" value="1"/>
</dbReference>
<dbReference type="GO" id="GO:0032483">
    <property type="term" value="P:regulation of Rab protein signal transduction"/>
    <property type="evidence" value="ECO:0007669"/>
    <property type="project" value="TreeGrafter"/>
</dbReference>
<proteinExistence type="predicted"/>
<dbReference type="Proteomes" id="UP000030671">
    <property type="component" value="Unassembled WGS sequence"/>
</dbReference>
<feature type="compositionally biased region" description="Polar residues" evidence="2">
    <location>
        <begin position="1247"/>
        <end position="1266"/>
    </location>
</feature>
<dbReference type="KEGG" id="hir:HETIRDRAFT_413541"/>
<evidence type="ECO:0000313" key="4">
    <source>
        <dbReference type="EMBL" id="ETW87207.1"/>
    </source>
</evidence>
<feature type="compositionally biased region" description="Gly residues" evidence="2">
    <location>
        <begin position="964"/>
        <end position="978"/>
    </location>
</feature>
<reference evidence="4 5" key="1">
    <citation type="journal article" date="2012" name="New Phytol.">
        <title>Insight into trade-off between wood decay and parasitism from the genome of a fungal forest pathogen.</title>
        <authorList>
            <person name="Olson A."/>
            <person name="Aerts A."/>
            <person name="Asiegbu F."/>
            <person name="Belbahri L."/>
            <person name="Bouzid O."/>
            <person name="Broberg A."/>
            <person name="Canback B."/>
            <person name="Coutinho P.M."/>
            <person name="Cullen D."/>
            <person name="Dalman K."/>
            <person name="Deflorio G."/>
            <person name="van Diepen L.T."/>
            <person name="Dunand C."/>
            <person name="Duplessis S."/>
            <person name="Durling M."/>
            <person name="Gonthier P."/>
            <person name="Grimwood J."/>
            <person name="Fossdal C.G."/>
            <person name="Hansson D."/>
            <person name="Henrissat B."/>
            <person name="Hietala A."/>
            <person name="Himmelstrand K."/>
            <person name="Hoffmeister D."/>
            <person name="Hogberg N."/>
            <person name="James T.Y."/>
            <person name="Karlsson M."/>
            <person name="Kohler A."/>
            <person name="Kues U."/>
            <person name="Lee Y.H."/>
            <person name="Lin Y.C."/>
            <person name="Lind M."/>
            <person name="Lindquist E."/>
            <person name="Lombard V."/>
            <person name="Lucas S."/>
            <person name="Lunden K."/>
            <person name="Morin E."/>
            <person name="Murat C."/>
            <person name="Park J."/>
            <person name="Raffaello T."/>
            <person name="Rouze P."/>
            <person name="Salamov A."/>
            <person name="Schmutz J."/>
            <person name="Solheim H."/>
            <person name="Stahlberg J."/>
            <person name="Velez H."/>
            <person name="de Vries R.P."/>
            <person name="Wiebenga A."/>
            <person name="Woodward S."/>
            <person name="Yakovlev I."/>
            <person name="Garbelotto M."/>
            <person name="Martin F."/>
            <person name="Grigoriev I.V."/>
            <person name="Stenlid J."/>
        </authorList>
    </citation>
    <scope>NUCLEOTIDE SEQUENCE [LARGE SCALE GENOMIC DNA]</scope>
    <source>
        <strain evidence="4 5">TC 32-1</strain>
    </source>
</reference>
<dbReference type="EMBL" id="KI925454">
    <property type="protein sequence ID" value="ETW87207.1"/>
    <property type="molecule type" value="Genomic_DNA"/>
</dbReference>
<accession>W4KN16</accession>
<evidence type="ECO:0000259" key="3">
    <source>
        <dbReference type="SMART" id="SM00799"/>
    </source>
</evidence>
<name>W4KN16_HETIT</name>
<feature type="region of interest" description="Disordered" evidence="2">
    <location>
        <begin position="281"/>
        <end position="306"/>
    </location>
</feature>
<dbReference type="InParanoid" id="W4KN16"/>
<dbReference type="Pfam" id="PF02141">
    <property type="entry name" value="DENN"/>
    <property type="match status" value="1"/>
</dbReference>
<feature type="region of interest" description="Disordered" evidence="2">
    <location>
        <begin position="933"/>
        <end position="1003"/>
    </location>
</feature>
<dbReference type="GeneID" id="20673115"/>
<feature type="compositionally biased region" description="Basic and acidic residues" evidence="2">
    <location>
        <begin position="1128"/>
        <end position="1143"/>
    </location>
</feature>
<evidence type="ECO:0000256" key="2">
    <source>
        <dbReference type="SAM" id="MobiDB-lite"/>
    </source>
</evidence>
<dbReference type="InterPro" id="IPR001194">
    <property type="entry name" value="cDENN_dom"/>
</dbReference>
<sequence>MLGGRRPNGAGGKIASDTSGVARRPTALSIRPSRPPDDPALAEEGDYINVFPPSPSTQLVHSPSSRPDKASRVLGIQHRRSMEPVPASTRTSIVSTRSLRDPAPPTTAFVPTLPLTSLYVVSGLPKAPHTWTLADPDSVLGLAHTEGAVNRWWRAEVLGSTVSPGVGGGKKKRKGKETEILKGAGALSKQEVAKMLSKALKLSFTREVEIIASTLQPASTVHTFAFSLPAPSTPLNPSSSSALFRSSVLSSASEMRPNSTAGSLYPHDPYLSARPSSAFLGPPGLFPPGTASSGGAPAANGSGGGANDAPGSTLTYHGVCLTVWSHADNERSAAIRRTLEAGRSRKESAQSLATARIKGNADPTLQARRSARKSARGPWGASGVTTDADTDLDVETDGAMSESDFEVASTINGHNPGESTLFLPGDTVFWLPYALTLVSRHPIYDLMRDYLTLSWARFSKDVQSHTLQISKILSHPAPRAGDLIKLDASATVKADGGIGAGGPDTSLEVIARFPGGMDFGRGLVDINFTMWPLFKALNLDNILTICEIALAPTGRILFFSRHPAMLGIAVSTIRYLVELRGWSGIALQAVHSRDAKIYIDDPGPWIMGLATEARYSVRPAPEVCICDLSCPSPPPGIVSTKQQREKYRQKLAAAFDSPHYHSDHCVPSEFKEAFPAGRFRPVCKIQAKRGASSAAVADTIKAPEWWHSTRVIQAFDAVLQDKLKKPSLLRRISSFGVARGPPQLTVAEQHIQSSIRKRATAFVDARDDLETKIGRLSRRLNFLMTESDLWRDKFVTFEQYAEKLSVEANDLRAKINKEQRETKRLSGLVTMTAAEKHKLQSQLRDTEHAHQDAIVELQKMRETMETMEAERAEMVAEVEAQIEKALASMAVDVDESDYTDSRPGSRVSSRDAAGRVKQLRSFGTESTLAESYDGHATDDVGAKTDLSKGTVIEEDEEGEDGDGEGSGSGGGDGDGGEPGMKKRFSAAPNPVENRDDGMMAAVDAGISERSDRIARKVLEIQQKLESALAERSERQWKNQSSPESESELSEARQSASVRQRPPRGTKLVGRPPPKASRNRSGTGSTARSAEGRRSDAGDATPGNPRKPSISSGGRTPTPTSASVAGEIPDEHEHEHKHETEPEASRAASSHATGTLRKIASGVSLSATRPASPAALTPSTPALTPALTGTTDDSDTDFQSAYSASPRESYGDFDEDGAVGALPHVDDFGVPAAAGRYQRAKNRERVSSVATTITGDRAQPSPTLSEDTIVSRARASVSTVVDV</sequence>
<feature type="compositionally biased region" description="Polar residues" evidence="2">
    <location>
        <begin position="1078"/>
        <end position="1087"/>
    </location>
</feature>
<dbReference type="eggNOG" id="ENOG502QW1Q">
    <property type="taxonomic scope" value="Eukaryota"/>
</dbReference>
<feature type="region of interest" description="Disordered" evidence="2">
    <location>
        <begin position="1027"/>
        <end position="1219"/>
    </location>
</feature>
<feature type="compositionally biased region" description="Polar residues" evidence="2">
    <location>
        <begin position="1108"/>
        <end position="1122"/>
    </location>
</feature>
<dbReference type="RefSeq" id="XP_009541137.1">
    <property type="nucleotide sequence ID" value="XM_009542842.1"/>
</dbReference>
<evidence type="ECO:0000313" key="5">
    <source>
        <dbReference type="Proteomes" id="UP000030671"/>
    </source>
</evidence>
<dbReference type="InterPro" id="IPR043153">
    <property type="entry name" value="DENN_C"/>
</dbReference>
<dbReference type="Gene3D" id="3.40.50.11500">
    <property type="match status" value="1"/>
</dbReference>
<feature type="region of interest" description="Disordered" evidence="2">
    <location>
        <begin position="1"/>
        <end position="105"/>
    </location>
</feature>
<feature type="compositionally biased region" description="Polar residues" evidence="2">
    <location>
        <begin position="56"/>
        <end position="65"/>
    </location>
</feature>
<feature type="compositionally biased region" description="Low complexity" evidence="2">
    <location>
        <begin position="281"/>
        <end position="300"/>
    </location>
</feature>
<dbReference type="OrthoDB" id="6019893at2759"/>
<evidence type="ECO:0000256" key="1">
    <source>
        <dbReference type="SAM" id="Coils"/>
    </source>
</evidence>
<feature type="compositionally biased region" description="Low complexity" evidence="2">
    <location>
        <begin position="1163"/>
        <end position="1190"/>
    </location>
</feature>
<feature type="region of interest" description="Disordered" evidence="2">
    <location>
        <begin position="893"/>
        <end position="915"/>
    </location>
</feature>
<feature type="coiled-coil region" evidence="1">
    <location>
        <begin position="766"/>
        <end position="884"/>
    </location>
</feature>
<dbReference type="PANTHER" id="PTHR12296:SF31">
    <property type="entry name" value="DENN (AEX-3) DOMAIN PROTEIN (AFU_ORTHOLOGUE AFUA_6G11200)"/>
    <property type="match status" value="1"/>
</dbReference>
<dbReference type="HOGENOM" id="CLU_004288_0_0_1"/>
<gene>
    <name evidence="4" type="ORF">HETIRDRAFT_413541</name>
</gene>
<feature type="domain" description="cDENN" evidence="3">
    <location>
        <begin position="430"/>
        <end position="631"/>
    </location>
</feature>
<keyword evidence="5" id="KW-1185">Reference proteome</keyword>
<feature type="region of interest" description="Disordered" evidence="2">
    <location>
        <begin position="363"/>
        <end position="391"/>
    </location>
</feature>
<protein>
    <recommendedName>
        <fullName evidence="3">cDENN domain-containing protein</fullName>
    </recommendedName>
</protein>
<keyword evidence="1" id="KW-0175">Coiled coil</keyword>
<feature type="region of interest" description="Disordered" evidence="2">
    <location>
        <begin position="1234"/>
        <end position="1266"/>
    </location>
</feature>
<organism evidence="4 5">
    <name type="scientific">Heterobasidion irregulare (strain TC 32-1)</name>
    <dbReference type="NCBI Taxonomy" id="747525"/>
    <lineage>
        <taxon>Eukaryota</taxon>
        <taxon>Fungi</taxon>
        <taxon>Dikarya</taxon>
        <taxon>Basidiomycota</taxon>
        <taxon>Agaricomycotina</taxon>
        <taxon>Agaricomycetes</taxon>
        <taxon>Russulales</taxon>
        <taxon>Bondarzewiaceae</taxon>
        <taxon>Heterobasidion</taxon>
        <taxon>Heterobasidion annosum species complex</taxon>
    </lineage>
</organism>
<feature type="compositionally biased region" description="Basic and acidic residues" evidence="2">
    <location>
        <begin position="933"/>
        <end position="946"/>
    </location>
</feature>
<feature type="compositionally biased region" description="Polar residues" evidence="2">
    <location>
        <begin position="88"/>
        <end position="97"/>
    </location>
</feature>
<feature type="compositionally biased region" description="Acidic residues" evidence="2">
    <location>
        <begin position="952"/>
        <end position="963"/>
    </location>
</feature>
<dbReference type="InterPro" id="IPR051696">
    <property type="entry name" value="DENN_Domain_GEFs"/>
</dbReference>
<dbReference type="PANTHER" id="PTHR12296">
    <property type="entry name" value="DENN DOMAIN-CONTAINING PROTEIN 4"/>
    <property type="match status" value="1"/>
</dbReference>
<dbReference type="GO" id="GO:0031410">
    <property type="term" value="C:cytoplasmic vesicle"/>
    <property type="evidence" value="ECO:0007669"/>
    <property type="project" value="TreeGrafter"/>
</dbReference>